<dbReference type="PANTHER" id="PTHR46156:SF1">
    <property type="entry name" value="ZINC FINGER CCCH DOMAIN-CONTAINING PROTEIN 3"/>
    <property type="match status" value="1"/>
</dbReference>
<dbReference type="EMBL" id="MU404351">
    <property type="protein sequence ID" value="KAI1616175.1"/>
    <property type="molecule type" value="Genomic_DNA"/>
</dbReference>
<organism evidence="7 8">
    <name type="scientific">Exophiala viscosa</name>
    <dbReference type="NCBI Taxonomy" id="2486360"/>
    <lineage>
        <taxon>Eukaryota</taxon>
        <taxon>Fungi</taxon>
        <taxon>Dikarya</taxon>
        <taxon>Ascomycota</taxon>
        <taxon>Pezizomycotina</taxon>
        <taxon>Eurotiomycetes</taxon>
        <taxon>Chaetothyriomycetidae</taxon>
        <taxon>Chaetothyriales</taxon>
        <taxon>Herpotrichiellaceae</taxon>
        <taxon>Exophiala</taxon>
    </lineage>
</organism>
<keyword evidence="3 4" id="KW-0862">Zinc</keyword>
<feature type="zinc finger region" description="C3H1-type" evidence="4">
    <location>
        <begin position="163"/>
        <end position="190"/>
    </location>
</feature>
<keyword evidence="2 4" id="KW-0863">Zinc-finger</keyword>
<evidence type="ECO:0000256" key="1">
    <source>
        <dbReference type="ARBA" id="ARBA00022723"/>
    </source>
</evidence>
<dbReference type="AlphaFoldDB" id="A0AAN6E3W8"/>
<dbReference type="PANTHER" id="PTHR46156">
    <property type="entry name" value="CCCH ZINGC FINGER"/>
    <property type="match status" value="1"/>
</dbReference>
<evidence type="ECO:0000256" key="2">
    <source>
        <dbReference type="ARBA" id="ARBA00022771"/>
    </source>
</evidence>
<evidence type="ECO:0000256" key="3">
    <source>
        <dbReference type="ARBA" id="ARBA00022833"/>
    </source>
</evidence>
<dbReference type="FunFam" id="4.10.1000.10:FF:000035">
    <property type="entry name" value="CCCH zinc finger protein, variant"/>
    <property type="match status" value="1"/>
</dbReference>
<keyword evidence="1 4" id="KW-0479">Metal-binding</keyword>
<accession>A0AAN6E3W8</accession>
<dbReference type="InterPro" id="IPR000571">
    <property type="entry name" value="Znf_CCCH"/>
</dbReference>
<feature type="compositionally biased region" description="Polar residues" evidence="5">
    <location>
        <begin position="1"/>
        <end position="25"/>
    </location>
</feature>
<dbReference type="GO" id="GO:0008270">
    <property type="term" value="F:zinc ion binding"/>
    <property type="evidence" value="ECO:0007669"/>
    <property type="project" value="UniProtKB-KW"/>
</dbReference>
<dbReference type="SUPFAM" id="SSF90229">
    <property type="entry name" value="CCCH zinc finger"/>
    <property type="match status" value="2"/>
</dbReference>
<feature type="domain" description="C3H1-type" evidence="6">
    <location>
        <begin position="163"/>
        <end position="190"/>
    </location>
</feature>
<dbReference type="SMART" id="SM00356">
    <property type="entry name" value="ZnF_C3H1"/>
    <property type="match status" value="4"/>
</dbReference>
<feature type="zinc finger region" description="C3H1-type" evidence="4">
    <location>
        <begin position="268"/>
        <end position="295"/>
    </location>
</feature>
<evidence type="ECO:0000313" key="8">
    <source>
        <dbReference type="Proteomes" id="UP001203852"/>
    </source>
</evidence>
<evidence type="ECO:0000259" key="6">
    <source>
        <dbReference type="PROSITE" id="PS50103"/>
    </source>
</evidence>
<feature type="domain" description="C3H1-type" evidence="6">
    <location>
        <begin position="218"/>
        <end position="244"/>
    </location>
</feature>
<feature type="domain" description="C3H1-type" evidence="6">
    <location>
        <begin position="268"/>
        <end position="295"/>
    </location>
</feature>
<reference evidence="7" key="1">
    <citation type="journal article" date="2022" name="bioRxiv">
        <title>Deciphering the potential niche of two novel black yeast fungi from a biological soil crust based on their genomes, phenotypes, and melanin regulation.</title>
        <authorList>
            <consortium name="DOE Joint Genome Institute"/>
            <person name="Carr E.C."/>
            <person name="Barton Q."/>
            <person name="Grambo S."/>
            <person name="Sullivan M."/>
            <person name="Renfro C.M."/>
            <person name="Kuo A."/>
            <person name="Pangilinan J."/>
            <person name="Lipzen A."/>
            <person name="Keymanesh K."/>
            <person name="Savage E."/>
            <person name="Barry K."/>
            <person name="Grigoriev I.V."/>
            <person name="Riekhof W.R."/>
            <person name="Harris S.S."/>
        </authorList>
    </citation>
    <scope>NUCLEOTIDE SEQUENCE</scope>
    <source>
        <strain evidence="7">JF 03-4F</strain>
    </source>
</reference>
<dbReference type="Proteomes" id="UP001203852">
    <property type="component" value="Unassembled WGS sequence"/>
</dbReference>
<dbReference type="GO" id="GO:0005634">
    <property type="term" value="C:nucleus"/>
    <property type="evidence" value="ECO:0007669"/>
    <property type="project" value="TreeGrafter"/>
</dbReference>
<dbReference type="InterPro" id="IPR036855">
    <property type="entry name" value="Znf_CCCH_sf"/>
</dbReference>
<evidence type="ECO:0000256" key="5">
    <source>
        <dbReference type="SAM" id="MobiDB-lite"/>
    </source>
</evidence>
<name>A0AAN6E3W8_9EURO</name>
<feature type="zinc finger region" description="C3H1-type" evidence="4">
    <location>
        <begin position="218"/>
        <end position="244"/>
    </location>
</feature>
<comment type="caution">
    <text evidence="7">The sequence shown here is derived from an EMBL/GenBank/DDBJ whole genome shotgun (WGS) entry which is preliminary data.</text>
</comment>
<keyword evidence="8" id="KW-1185">Reference proteome</keyword>
<dbReference type="Gene3D" id="4.10.1000.10">
    <property type="entry name" value="Zinc finger, CCCH-type"/>
    <property type="match status" value="2"/>
</dbReference>
<feature type="compositionally biased region" description="Polar residues" evidence="5">
    <location>
        <begin position="299"/>
        <end position="314"/>
    </location>
</feature>
<evidence type="ECO:0000313" key="7">
    <source>
        <dbReference type="EMBL" id="KAI1616175.1"/>
    </source>
</evidence>
<sequence>MSRPTPTADTVGSEKANQGSTSVMKSTAVKRHQRVPYARRADPYPHPSSMATFERASSAVLKTLSWPQKQFNKWIAADIESSVQTAENHLVVLDDPLQALTLQSQLSPSTNTTIDAPAPAEIGTSFGACQTTSHGHHSLPNSHLPVRFDRKLNYENNSGPHVVNKKLCSRYSSTGSCPFGSQCYGIHDDNKLSLCPSVLLRKECSSGEHCDLSHVVTPERSPTCLFHLRGRCTRPDCPYSHANVDSNAAVCAGFAYTGYCDQGMSCASRHLRECPDYAKTGDCHKSRCRLPHVDRASQKRQMTSSSESDMSTAVTVVGSPEDGKRNDEWVPAVSDAAECTDFVSSRGDFSQQQDYISL</sequence>
<protein>
    <recommendedName>
        <fullName evidence="6">C3H1-type domain-containing protein</fullName>
    </recommendedName>
</protein>
<gene>
    <name evidence="7" type="ORF">EDD36DRAFT_428609</name>
</gene>
<feature type="region of interest" description="Disordered" evidence="5">
    <location>
        <begin position="294"/>
        <end position="327"/>
    </location>
</feature>
<evidence type="ECO:0000256" key="4">
    <source>
        <dbReference type="PROSITE-ProRule" id="PRU00723"/>
    </source>
</evidence>
<proteinExistence type="predicted"/>
<dbReference type="PROSITE" id="PS50103">
    <property type="entry name" value="ZF_C3H1"/>
    <property type="match status" value="3"/>
</dbReference>
<feature type="region of interest" description="Disordered" evidence="5">
    <location>
        <begin position="1"/>
        <end position="49"/>
    </location>
</feature>